<evidence type="ECO:0008006" key="4">
    <source>
        <dbReference type="Google" id="ProtNLM"/>
    </source>
</evidence>
<feature type="signal peptide" evidence="1">
    <location>
        <begin position="1"/>
        <end position="28"/>
    </location>
</feature>
<accession>A0AAN8EWQ3</accession>
<organism evidence="2 3">
    <name type="scientific">Trichostrongylus colubriformis</name>
    <name type="common">Black scour worm</name>
    <dbReference type="NCBI Taxonomy" id="6319"/>
    <lineage>
        <taxon>Eukaryota</taxon>
        <taxon>Metazoa</taxon>
        <taxon>Ecdysozoa</taxon>
        <taxon>Nematoda</taxon>
        <taxon>Chromadorea</taxon>
        <taxon>Rhabditida</taxon>
        <taxon>Rhabditina</taxon>
        <taxon>Rhabditomorpha</taxon>
        <taxon>Strongyloidea</taxon>
        <taxon>Trichostrongylidae</taxon>
        <taxon>Trichostrongylus</taxon>
    </lineage>
</organism>
<evidence type="ECO:0000313" key="3">
    <source>
        <dbReference type="Proteomes" id="UP001331761"/>
    </source>
</evidence>
<keyword evidence="3" id="KW-1185">Reference proteome</keyword>
<protein>
    <recommendedName>
        <fullName evidence="4">Secreted protein</fullName>
    </recommendedName>
</protein>
<proteinExistence type="predicted"/>
<keyword evidence="1" id="KW-0732">Signal</keyword>
<comment type="caution">
    <text evidence="2">The sequence shown here is derived from an EMBL/GenBank/DDBJ whole genome shotgun (WGS) entry which is preliminary data.</text>
</comment>
<reference evidence="2 3" key="1">
    <citation type="submission" date="2019-10" db="EMBL/GenBank/DDBJ databases">
        <title>Assembly and Annotation for the nematode Trichostrongylus colubriformis.</title>
        <authorList>
            <person name="Martin J."/>
        </authorList>
    </citation>
    <scope>NUCLEOTIDE SEQUENCE [LARGE SCALE GENOMIC DNA]</scope>
    <source>
        <strain evidence="2">G859</strain>
        <tissue evidence="2">Whole worm</tissue>
    </source>
</reference>
<feature type="chain" id="PRO_5043027555" description="Secreted protein" evidence="1">
    <location>
        <begin position="29"/>
        <end position="108"/>
    </location>
</feature>
<evidence type="ECO:0000256" key="1">
    <source>
        <dbReference type="SAM" id="SignalP"/>
    </source>
</evidence>
<dbReference type="Proteomes" id="UP001331761">
    <property type="component" value="Unassembled WGS sequence"/>
</dbReference>
<dbReference type="EMBL" id="WIXE01021561">
    <property type="protein sequence ID" value="KAK5968276.1"/>
    <property type="molecule type" value="Genomic_DNA"/>
</dbReference>
<name>A0AAN8EWQ3_TRICO</name>
<sequence>MVPASSTTAIVALSLLVSIGLLHELVSAGSVTCNAADYCPNGWNVLRKANYDATTCDPMAGIKCEIPYQCVHSHCGMSFCCADTKRLKKWLEYKEMEADMDDDLREDL</sequence>
<dbReference type="AlphaFoldDB" id="A0AAN8EWQ3"/>
<gene>
    <name evidence="2" type="ORF">GCK32_006127</name>
</gene>
<evidence type="ECO:0000313" key="2">
    <source>
        <dbReference type="EMBL" id="KAK5968276.1"/>
    </source>
</evidence>